<gene>
    <name evidence="2" type="ORF">I5776_17130</name>
</gene>
<reference evidence="2 3" key="1">
    <citation type="submission" date="2020-11" db="EMBL/GenBank/DDBJ databases">
        <title>Taxonomic evaluation of the Bacillus sporothermodurans group of bacteria based on whole genome sequences.</title>
        <authorList>
            <person name="Fiedler G."/>
            <person name="Herbstmann A.-D."/>
            <person name="Doll E."/>
            <person name="Wenning M."/>
            <person name="Brinks E."/>
            <person name="Kabisch J."/>
            <person name="Breitenwieser F."/>
            <person name="Lappann M."/>
            <person name="Boehnlein C."/>
            <person name="Franz C."/>
        </authorList>
    </citation>
    <scope>NUCLEOTIDE SEQUENCE [LARGE SCALE GENOMIC DNA]</scope>
    <source>
        <strain evidence="2 3">JCM 19841</strain>
    </source>
</reference>
<evidence type="ECO:0000259" key="1">
    <source>
        <dbReference type="Pfam" id="PF12867"/>
    </source>
</evidence>
<evidence type="ECO:0000313" key="2">
    <source>
        <dbReference type="EMBL" id="QQZ08736.1"/>
    </source>
</evidence>
<dbReference type="Gene3D" id="1.20.120.450">
    <property type="entry name" value="dinb family like domain"/>
    <property type="match status" value="1"/>
</dbReference>
<protein>
    <submittedName>
        <fullName evidence="2">DinB family protein</fullName>
    </submittedName>
</protein>
<sequence>MADLEVIHTYKNNLQNYSLEQLHTITEEGVWSIGQMYDHLILVAHEYLDNVEACTATEKVQTHGKTEFGERLFKMGGFPPIKIKLPSELNSPPNNSDSKEELMNMLDEVIQRMRQLESKKNKINPDYKVKHGGFGWLNANEWYDLVSMHFRHHLRQKSELEGKLGIR</sequence>
<evidence type="ECO:0000313" key="3">
    <source>
        <dbReference type="Proteomes" id="UP000595691"/>
    </source>
</evidence>
<dbReference type="InterPro" id="IPR024775">
    <property type="entry name" value="DinB-like"/>
</dbReference>
<dbReference type="SUPFAM" id="SSF109854">
    <property type="entry name" value="DinB/YfiT-like putative metalloenzymes"/>
    <property type="match status" value="1"/>
</dbReference>
<dbReference type="Proteomes" id="UP000595691">
    <property type="component" value="Chromosome"/>
</dbReference>
<proteinExistence type="predicted"/>
<feature type="domain" description="DinB-like" evidence="1">
    <location>
        <begin position="14"/>
        <end position="156"/>
    </location>
</feature>
<dbReference type="InterPro" id="IPR034660">
    <property type="entry name" value="DinB/YfiT-like"/>
</dbReference>
<dbReference type="RefSeq" id="WP_202777544.1">
    <property type="nucleotide sequence ID" value="NZ_CP065425.1"/>
</dbReference>
<organism evidence="2 3">
    <name type="scientific">Heyndrickxia vini</name>
    <dbReference type="NCBI Taxonomy" id="1476025"/>
    <lineage>
        <taxon>Bacteria</taxon>
        <taxon>Bacillati</taxon>
        <taxon>Bacillota</taxon>
        <taxon>Bacilli</taxon>
        <taxon>Bacillales</taxon>
        <taxon>Bacillaceae</taxon>
        <taxon>Heyndrickxia</taxon>
    </lineage>
</organism>
<keyword evidence="3" id="KW-1185">Reference proteome</keyword>
<accession>A0ABX7DZH7</accession>
<dbReference type="Pfam" id="PF12867">
    <property type="entry name" value="DinB_2"/>
    <property type="match status" value="1"/>
</dbReference>
<name>A0ABX7DZH7_9BACI</name>
<dbReference type="EMBL" id="CP065425">
    <property type="protein sequence ID" value="QQZ08736.1"/>
    <property type="molecule type" value="Genomic_DNA"/>
</dbReference>